<gene>
    <name evidence="2" type="ORF">PRIO_2449</name>
</gene>
<dbReference type="KEGG" id="pri:PRIO_2449"/>
<feature type="compositionally biased region" description="Low complexity" evidence="1">
    <location>
        <begin position="1136"/>
        <end position="1145"/>
    </location>
</feature>
<feature type="compositionally biased region" description="Basic and acidic residues" evidence="1">
    <location>
        <begin position="605"/>
        <end position="614"/>
    </location>
</feature>
<reference evidence="3" key="1">
    <citation type="submission" date="2015-03" db="EMBL/GenBank/DDBJ databases">
        <authorList>
            <person name="Wibberg D."/>
        </authorList>
    </citation>
    <scope>NUCLEOTIDE SEQUENCE [LARGE SCALE GENOMIC DNA]</scope>
</reference>
<evidence type="ECO:0000256" key="1">
    <source>
        <dbReference type="SAM" id="MobiDB-lite"/>
    </source>
</evidence>
<organism evidence="2 3">
    <name type="scientific">Paenibacillus riograndensis SBR5</name>
    <dbReference type="NCBI Taxonomy" id="1073571"/>
    <lineage>
        <taxon>Bacteria</taxon>
        <taxon>Bacillati</taxon>
        <taxon>Bacillota</taxon>
        <taxon>Bacilli</taxon>
        <taxon>Bacillales</taxon>
        <taxon>Paenibacillaceae</taxon>
        <taxon>Paenibacillus</taxon>
        <taxon>Paenibacillus sonchi group</taxon>
    </lineage>
</organism>
<feature type="compositionally biased region" description="Low complexity" evidence="1">
    <location>
        <begin position="987"/>
        <end position="998"/>
    </location>
</feature>
<accession>A0A0E4CW30</accession>
<dbReference type="Gene3D" id="2.60.40.10">
    <property type="entry name" value="Immunoglobulins"/>
    <property type="match status" value="1"/>
</dbReference>
<feature type="compositionally biased region" description="Low complexity" evidence="1">
    <location>
        <begin position="1089"/>
        <end position="1129"/>
    </location>
</feature>
<feature type="region of interest" description="Disordered" evidence="1">
    <location>
        <begin position="1089"/>
        <end position="1148"/>
    </location>
</feature>
<feature type="region of interest" description="Disordered" evidence="1">
    <location>
        <begin position="595"/>
        <end position="623"/>
    </location>
</feature>
<dbReference type="HOGENOM" id="CLU_237196_0_0_9"/>
<dbReference type="EMBL" id="LN831776">
    <property type="protein sequence ID" value="CQR54855.1"/>
    <property type="molecule type" value="Genomic_DNA"/>
</dbReference>
<protein>
    <submittedName>
        <fullName evidence="2">Putative membrane protein</fullName>
    </submittedName>
</protein>
<dbReference type="PATRIC" id="fig|1073571.4.peg.2607"/>
<sequence>MQFDVRRRAKNDERIRGSITLLMSRRAKKYTALSLILSMLLSLIPGSWSGQAAAAGKDIEVVFKSGAHVGNLSYPAENTFVNFYNNQVEGFTQTETDKDARYDWAKGDIFAGVDDNEATVRFQVNVADNPILREMAKSGHAEMLTGFNVLRYHSGFGWTRVSHIGVWVDGVNILPYSANGGNVYNKSASAIIKPNSIIEVMVYGEGDDDGEAAGVRGFYLKFQDLQRPVLNSYTFTGNGVERMNETIKQKELFVKKEENITLSYNFSEPVSPTNLLTPLLSEPFFKQPLFVSEPETGLPAAGEQQYLENTTYNKNNLKEYYDKIAFQYVGKLYHSSGNLPLEPKITGTTAGGALIDRTLEEKFKDAGLADAAGNLATISFPNVGSSGSNVQVQGKNVNPFDYNHGGYRVIVDAVRPKYTKVGNGIQPEILTGSTLNKGDVIDFTVQMTEEAIVKQGWDVKKTFLYFNNGMKAYYTGGSNTKNWKFSMTVPGGTDVEAPLLKVIALSNDSKGDSSDINVIQDYAGNLLVQPANYDGNHSLTEEPGDISKVYSKIDNANLSIDNTKPVIGYRYEAGGGSNTTYQKKGKVTIDANDPAVRVPNLDPIPEDKNQERPSRGIYRPSNMTGETSPSVGLVYYLWSRSSEDPFASKAEDHYAALKRYSLAAKQPSEELYPGAFQNIKLSVANNKTNLLTPPAEAFTPEMSGEWYLHTWTADMTWDTARELMQYELMKKYKAANQAQYDAWIAEAPGSEDDKIFYADNKALEAVGQYGDLNTWPLDLFKQDDSNWTHEVGILKLDNQAPAITKDDGSSTNNTNNVTVSAVVQDPHSGVGNVKYQWVKEGNQPVENEWKAAAYSGSTVTQSTYEDVSEDGNYWLYLKAVDKAGNEIVDTATKNLITVNSQDSIPAEFTPASNPDYEQSHDVTFRIGGIKPDFVGYAIDGNSNHPGDSAFTELSSIEPLESREALLAPTPTQTPSPAPAENTGSAVGTATPQPTAAPGGSAGSGGGSAAPQPTPSESTGAGGGAVTPQPSGMPAPTSAPDALSGTGASVAAGPFAMAKLLASGPLRLGASSFQEAAAVVLEETAAPATETPAATAASTAAPASTATDAPAATGAPSAEASAAPSGTAAPKPEADADPQATPTAAPGKDAAKLLKAPEDPAMLSYLIPANTNLNGTQYIHMIVKQGDKSYYYTKAYYFDNTPPMVGFDSNGVSYPLPSVEVKVSVEDLYSKKGLTGKYQWLKDGAAAPDSSSPNWSKLPDSGNVLLDGAKLTASKELAPGEVADYRLYVYAVDGAGNGIVSSPEGSFKISAVSKEAPPAEAKSALVFLSGDTEDGYTAIVKLSLETEDKTGYEYSVSSDNGLTWVNWRPYTNFVSLKAPSGDPSELNVMVKYRTPGGKISDPLKVDVSGKLPDEAPVYALATLSSNGPVNAAAGVNVDISLPAGIKVMLSKSNPSILVRTGNSFNVKENGFYSFELFDLNDAKRTDTLYVVVKNVDGTIPRATVKYSQSLPTNNNVTAILDQPSEDIIVTNNNGKMTHTFTGNGTFTFEFKDAAGNTGSAEAVVNIIDKEAPKVKVVRSYQFGTDGSKRFGTLLDSNGNVVLSSGVTLEVQKADDSSKQIFVTSQDKAVSMTQNGVVSFTVSDQYGNTTVIKENVTHIVTAPPEVENIAYTFVDEDGKALAADKIVTIGGKKYAQGKVKVTITGKTAAPNMVFSGLKPMPNGGTYSNKISGADGTFTYTRLFESNGPAVATLSDALGNANKIPVTITGLDNKAPELSLKQEVVGIVQNKKDFVFGTDLGGYTVSDNVSAPGSIKVAVSGLDLKKPGRQRVTYTATDEVGNTNVAYQDVVVVKDGGLLIFGDNVLISASSGESALFESNTITFKVTGYNVMKVAGADKVNEAGTFDILYQPGLYREGQMKSIAAKITYQQLVSGQYKVTFPKAGWYTIIVRTQERDREYATFFVGSTK</sequence>
<dbReference type="InterPro" id="IPR013783">
    <property type="entry name" value="Ig-like_fold"/>
</dbReference>
<dbReference type="STRING" id="483937.AMQ84_02265"/>
<dbReference type="Proteomes" id="UP000033163">
    <property type="component" value="Chromosome I"/>
</dbReference>
<proteinExistence type="predicted"/>
<evidence type="ECO:0000313" key="2">
    <source>
        <dbReference type="EMBL" id="CQR54855.1"/>
    </source>
</evidence>
<evidence type="ECO:0000313" key="3">
    <source>
        <dbReference type="Proteomes" id="UP000033163"/>
    </source>
</evidence>
<name>A0A0E4CW30_9BACL</name>
<feature type="region of interest" description="Disordered" evidence="1">
    <location>
        <begin position="967"/>
        <end position="1045"/>
    </location>
</feature>